<evidence type="ECO:0000313" key="7">
    <source>
        <dbReference type="Proteomes" id="UP000475666"/>
    </source>
</evidence>
<name>A0A6G3T5L3_9ACTN</name>
<comment type="caution">
    <text evidence="6">The sequence shown here is derived from an EMBL/GenBank/DDBJ whole genome shotgun (WGS) entry which is preliminary data.</text>
</comment>
<feature type="domain" description="SpaA-like prealbumin fold" evidence="5">
    <location>
        <begin position="176"/>
        <end position="268"/>
    </location>
</feature>
<feature type="compositionally biased region" description="Basic and acidic residues" evidence="4">
    <location>
        <begin position="296"/>
        <end position="306"/>
    </location>
</feature>
<protein>
    <recommendedName>
        <fullName evidence="5">SpaA-like prealbumin fold domain-containing protein</fullName>
    </recommendedName>
</protein>
<organism evidence="6 7">
    <name type="scientific">Streptomyces rubrogriseus</name>
    <dbReference type="NCBI Taxonomy" id="194673"/>
    <lineage>
        <taxon>Bacteria</taxon>
        <taxon>Bacillati</taxon>
        <taxon>Actinomycetota</taxon>
        <taxon>Actinomycetes</taxon>
        <taxon>Kitasatosporales</taxon>
        <taxon>Streptomycetaceae</taxon>
        <taxon>Streptomyces</taxon>
        <taxon>Streptomyces violaceoruber group</taxon>
    </lineage>
</organism>
<dbReference type="RefSeq" id="WP_275413644.1">
    <property type="nucleotide sequence ID" value="NZ_JAAGMQ010000016.1"/>
</dbReference>
<gene>
    <name evidence="6" type="ORF">G3I66_00675</name>
</gene>
<feature type="region of interest" description="Disordered" evidence="4">
    <location>
        <begin position="159"/>
        <end position="191"/>
    </location>
</feature>
<evidence type="ECO:0000313" key="6">
    <source>
        <dbReference type="EMBL" id="NEC31725.1"/>
    </source>
</evidence>
<feature type="region of interest" description="Disordered" evidence="4">
    <location>
        <begin position="252"/>
        <end position="324"/>
    </location>
</feature>
<dbReference type="PANTHER" id="PTHR36108">
    <property type="entry name" value="COLOSSIN-B-RELATED"/>
    <property type="match status" value="1"/>
</dbReference>
<feature type="domain" description="SpaA-like prealbumin fold" evidence="5">
    <location>
        <begin position="57"/>
        <end position="136"/>
    </location>
</feature>
<keyword evidence="3" id="KW-0732">Signal</keyword>
<evidence type="ECO:0000256" key="2">
    <source>
        <dbReference type="ARBA" id="ARBA00022525"/>
    </source>
</evidence>
<dbReference type="SUPFAM" id="SSF49478">
    <property type="entry name" value="Cna protein B-type domain"/>
    <property type="match status" value="1"/>
</dbReference>
<dbReference type="AlphaFoldDB" id="A0A6G3T5L3"/>
<comment type="similarity">
    <text evidence="1">Belongs to the serine-aspartate repeat-containing protein (SDr) family.</text>
</comment>
<feature type="non-terminal residue" evidence="6">
    <location>
        <position position="1"/>
    </location>
</feature>
<dbReference type="PANTHER" id="PTHR36108:SF13">
    <property type="entry name" value="COLOSSIN-B-RELATED"/>
    <property type="match status" value="1"/>
</dbReference>
<evidence type="ECO:0000256" key="1">
    <source>
        <dbReference type="ARBA" id="ARBA00007257"/>
    </source>
</evidence>
<proteinExistence type="inferred from homology"/>
<evidence type="ECO:0000256" key="4">
    <source>
        <dbReference type="SAM" id="MobiDB-lite"/>
    </source>
</evidence>
<keyword evidence="2" id="KW-0964">Secreted</keyword>
<dbReference type="InterPro" id="IPR041033">
    <property type="entry name" value="SpaA_PFL_dom_1"/>
</dbReference>
<evidence type="ECO:0000256" key="3">
    <source>
        <dbReference type="ARBA" id="ARBA00022729"/>
    </source>
</evidence>
<accession>A0A6G3T5L3</accession>
<evidence type="ECO:0000259" key="5">
    <source>
        <dbReference type="Pfam" id="PF17802"/>
    </source>
</evidence>
<dbReference type="GO" id="GO:0005975">
    <property type="term" value="P:carbohydrate metabolic process"/>
    <property type="evidence" value="ECO:0007669"/>
    <property type="project" value="UniProtKB-ARBA"/>
</dbReference>
<dbReference type="InterPro" id="IPR013783">
    <property type="entry name" value="Ig-like_fold"/>
</dbReference>
<dbReference type="Proteomes" id="UP000475666">
    <property type="component" value="Unassembled WGS sequence"/>
</dbReference>
<dbReference type="Gene3D" id="2.60.40.10">
    <property type="entry name" value="Immunoglobulins"/>
    <property type="match status" value="3"/>
</dbReference>
<sequence length="324" mass="33373">TVATGTYYWRETAAPDGYELPDPNVFGPLVLTEDNAAGGVQVEARNTAGDEPGPETGQVRIRKIDAESGAVLPGAVFELWEETNGVQGLQTDGDDPDTRIGGTCVTGVLGRCARTVEAGTYYWRETAAPDGYELPDPNVFGPLVLTEGNLEGGVQVEAENTAEDEPGPPPGPGDEGSIEVEKTDAGNGGPLAGAEFELWEETNGLAGLQTSGDNADTLAGDCTTDASGGCLFEDLEPGSYYLRETAVPEGYELPADPVTGPVRVTEANAEDGVTVRIDNEREGDDGGDGHGGYGDDGDHGGDDGHDGASGYGSGPRAGSDYGTK</sequence>
<reference evidence="6 7" key="1">
    <citation type="submission" date="2020-01" db="EMBL/GenBank/DDBJ databases">
        <title>Insect and environment-associated Actinomycetes.</title>
        <authorList>
            <person name="Currrie C."/>
            <person name="Chevrette M."/>
            <person name="Carlson C."/>
            <person name="Stubbendieck R."/>
            <person name="Wendt-Pienkowski E."/>
        </authorList>
    </citation>
    <scope>NUCLEOTIDE SEQUENCE [LARGE SCALE GENOMIC DNA]</scope>
    <source>
        <strain evidence="6 7">SID7739</strain>
    </source>
</reference>
<dbReference type="EMBL" id="JAAGMQ010000016">
    <property type="protein sequence ID" value="NEC31725.1"/>
    <property type="molecule type" value="Genomic_DNA"/>
</dbReference>
<dbReference type="Pfam" id="PF17802">
    <property type="entry name" value="SpaA"/>
    <property type="match status" value="2"/>
</dbReference>